<reference evidence="9" key="1">
    <citation type="submission" date="2025-08" db="UniProtKB">
        <authorList>
            <consortium name="RefSeq"/>
        </authorList>
    </citation>
    <scope>IDENTIFICATION</scope>
</reference>
<feature type="compositionally biased region" description="Basic residues" evidence="3">
    <location>
        <begin position="888"/>
        <end position="903"/>
    </location>
</feature>
<dbReference type="RefSeq" id="XP_031421435.2">
    <property type="nucleotide sequence ID" value="XM_031565575.2"/>
</dbReference>
<dbReference type="PANTHER" id="PTHR22538:SF0">
    <property type="entry name" value="CILIA- AND FLAGELLA-ASSOCIATED PROTEIN 74"/>
    <property type="match status" value="1"/>
</dbReference>
<evidence type="ECO:0000259" key="4">
    <source>
        <dbReference type="Pfam" id="PF15780"/>
    </source>
</evidence>
<evidence type="ECO:0000256" key="1">
    <source>
        <dbReference type="ARBA" id="ARBA00004496"/>
    </source>
</evidence>
<dbReference type="GO" id="GO:0005737">
    <property type="term" value="C:cytoplasm"/>
    <property type="evidence" value="ECO:0007669"/>
    <property type="project" value="UniProtKB-SubCell"/>
</dbReference>
<keyword evidence="2" id="KW-0963">Cytoplasm</keyword>
<feature type="region of interest" description="Disordered" evidence="3">
    <location>
        <begin position="871"/>
        <end position="924"/>
    </location>
</feature>
<feature type="region of interest" description="Disordered" evidence="3">
    <location>
        <begin position="47"/>
        <end position="174"/>
    </location>
</feature>
<comment type="subcellular location">
    <subcellularLocation>
        <location evidence="1">Cytoplasm</location>
    </subcellularLocation>
</comment>
<evidence type="ECO:0000259" key="6">
    <source>
        <dbReference type="Pfam" id="PF24778"/>
    </source>
</evidence>
<feature type="domain" description="CFAP74 second Ig-like" evidence="5">
    <location>
        <begin position="320"/>
        <end position="531"/>
    </location>
</feature>
<feature type="compositionally biased region" description="Polar residues" evidence="3">
    <location>
        <begin position="391"/>
        <end position="417"/>
    </location>
</feature>
<feature type="compositionally biased region" description="Low complexity" evidence="3">
    <location>
        <begin position="465"/>
        <end position="475"/>
    </location>
</feature>
<keyword evidence="9" id="KW-0282">Flagellum</keyword>
<dbReference type="GeneID" id="105902203"/>
<feature type="compositionally biased region" description="Basic and acidic residues" evidence="3">
    <location>
        <begin position="75"/>
        <end position="96"/>
    </location>
</feature>
<evidence type="ECO:0000259" key="7">
    <source>
        <dbReference type="Pfam" id="PF24798"/>
    </source>
</evidence>
<dbReference type="InterPro" id="IPR056310">
    <property type="entry name" value="Ig-CFAP74_4th"/>
</dbReference>
<evidence type="ECO:0000313" key="9">
    <source>
        <dbReference type="RefSeq" id="XP_031421435.2"/>
    </source>
</evidence>
<dbReference type="InterPro" id="IPR056306">
    <property type="entry name" value="Ig-CFAP74_2nd"/>
</dbReference>
<feature type="domain" description="CFAP74 third Ig-like" evidence="6">
    <location>
        <begin position="535"/>
        <end position="647"/>
    </location>
</feature>
<dbReference type="CTD" id="85452"/>
<evidence type="ECO:0000256" key="2">
    <source>
        <dbReference type="ARBA" id="ARBA00022490"/>
    </source>
</evidence>
<gene>
    <name evidence="9" type="primary">cfap74</name>
</gene>
<keyword evidence="9" id="KW-0969">Cilium</keyword>
<feature type="compositionally biased region" description="Polar residues" evidence="3">
    <location>
        <begin position="1147"/>
        <end position="1156"/>
    </location>
</feature>
<feature type="domain" description="CFAP74 fourth Ig-like" evidence="7">
    <location>
        <begin position="653"/>
        <end position="747"/>
    </location>
</feature>
<dbReference type="PANTHER" id="PTHR22538">
    <property type="entry name" value="CILIA- AND FLAGELLA-ASSOCIATED PROTEIN 74"/>
    <property type="match status" value="1"/>
</dbReference>
<proteinExistence type="predicted"/>
<dbReference type="Pfam" id="PF15780">
    <property type="entry name" value="ASH"/>
    <property type="match status" value="1"/>
</dbReference>
<evidence type="ECO:0000256" key="3">
    <source>
        <dbReference type="SAM" id="MobiDB-lite"/>
    </source>
</evidence>
<evidence type="ECO:0000313" key="8">
    <source>
        <dbReference type="Proteomes" id="UP000515152"/>
    </source>
</evidence>
<feature type="compositionally biased region" description="Basic and acidic residues" evidence="3">
    <location>
        <begin position="380"/>
        <end position="390"/>
    </location>
</feature>
<dbReference type="Pfam" id="PF24798">
    <property type="entry name" value="Ig-CFAP74_4th"/>
    <property type="match status" value="1"/>
</dbReference>
<dbReference type="Pfam" id="PF24778">
    <property type="entry name" value="Ig-CFAP74_3rd"/>
    <property type="match status" value="1"/>
</dbReference>
<protein>
    <submittedName>
        <fullName evidence="9">Cilia- and flagella-associated protein 74</fullName>
    </submittedName>
</protein>
<feature type="region of interest" description="Disordered" evidence="3">
    <location>
        <begin position="1129"/>
        <end position="1158"/>
    </location>
</feature>
<dbReference type="InterPro" id="IPR056307">
    <property type="entry name" value="Ig-CFAP74_3rd"/>
</dbReference>
<feature type="compositionally biased region" description="Acidic residues" evidence="3">
    <location>
        <begin position="145"/>
        <end position="170"/>
    </location>
</feature>
<dbReference type="Proteomes" id="UP000515152">
    <property type="component" value="Chromosome 4"/>
</dbReference>
<dbReference type="Pfam" id="PF24770">
    <property type="entry name" value="Ig-CFAP74_2"/>
    <property type="match status" value="1"/>
</dbReference>
<sequence length="1358" mass="148028">MEGKNTTRELHQQRVLNALHHRKEEFEERQRARRMEIVSKLLQEEEFMEKSKQRQAPPLPVAQAKGAERTMGNRKTFDKILKKLEPVTSEAEEHTPTMHPAQPQQEGLRGMSDTSAQPQQEGLRGMSDTSAQPQKEGLRGMSDTSSDEASEEEGTDPDGEEEESGSDDSQLEPVCTLEELAVKAPVKERPPLVDRRVQAPLLQKRPGKGFKGPPFISKPGVIHFKDFDVGKVYKKRLTLTNVTYSTNYCKLLGISTHLTDFICLSFQPPGPMSPGMACEMEAVFKPVMNEDLEGEVCFSSAAGSFSVPIRCTTKKCQMVVESSLIDCGSHVVGQTMTRVITLSNQGALGTHYTLLPASSSNHTQLHSPSHASSSSTKMPVSREESVEHESPLQQTLGESIAEQQSSESPTKHSGASSTTLCVSVCGEEAVCVDSPSVPPQSEQDQLPDPQAPSPDQLTLDRTESSSDTSADTSTEIQLPQVREGEVGPFGSAKINITFNPTIPGEAHLDFLITFSEPACQAIPVSVCGTAVSAPVYVTQPDLDLKICSYGRLYQQSITVQSRAHTALRLMFDVCKELRNHIEILPKSGYVQAQTTFQAQLKFLPRRSLAEDAGRFFDKETGVLEVPLSVQVADQARPVPFMVHAVVTTSELEFDRTELDFGHCSVRESVKVGLRLTNHSLLPQDFGFLGVPKFMDVQPGDGFGTLLPQETVDLDVIFSPQTADDYNFQLTCRSGVNRTFWLQCRGVGVQPVLELSHTLVEFRATAVGSRSCASLYVLNTHTSTNQYTHSVPRVGPGPPAPVGPRRFAFCPPHTQDITLTPTNGRVGPGQRCLVQVTFNPCLSDDIIKAEAARLLGIKQQQAAEICSKATSMETPTQLTKKEVVPETKKGKKPPANRNAAKKNSKVTLSPKTESPPNTQQSDEGLGPAVESLLRSFKDKHQRCIIPCFISEGDASEEEEDCSYSPHNTLYLELRCPVVRPSLLLLNHSSGDNTLNYQQVLLDEKVVKRVTVQNISEENLELTSSVLDLSGPFLLVNALRALRPGDTHTLLLAFTPTQEKKYREILEVRCSRMSLELSLSGEGVKPLVTCSHAGPAMGLGYVLENDSASQVIKLHNGSVLTVKFTAFLASPPPTQQQQPLAQSDDTEQTQDPSPTGDVQSCGGRCAFLVSPAEGAIPPGKSADVTVTFQPDHESLAYSDRVTIQLSNKQTVCALDLQGAARRNIMYLLGGEPLEENLADPTGVLKVPNSVLLTLRSEGGGAYVSRSLEVGCIRTTLPVTKKNVEFAWENVPALKQKGFNVEPLKGTVEPGGRRCLSVSWAPPKGTPLDEVVEVTAPLTLKGNETEVYSVTLRAQTHTHAG</sequence>
<feature type="compositionally biased region" description="Low complexity" evidence="3">
    <location>
        <begin position="366"/>
        <end position="375"/>
    </location>
</feature>
<feature type="region of interest" description="Disordered" evidence="3">
    <location>
        <begin position="432"/>
        <end position="484"/>
    </location>
</feature>
<feature type="region of interest" description="Disordered" evidence="3">
    <location>
        <begin position="359"/>
        <end position="417"/>
    </location>
</feature>
<name>A0A6P8FCI9_CLUHA</name>
<dbReference type="OrthoDB" id="545169at2759"/>
<feature type="domain" description="Abnormal spindle-like microcephaly-associated protein ASH" evidence="4">
    <location>
        <begin position="981"/>
        <end position="1067"/>
    </location>
</feature>
<dbReference type="InterPro" id="IPR031549">
    <property type="entry name" value="ASH"/>
</dbReference>
<evidence type="ECO:0000259" key="5">
    <source>
        <dbReference type="Pfam" id="PF24770"/>
    </source>
</evidence>
<keyword evidence="8" id="KW-1185">Reference proteome</keyword>
<keyword evidence="9" id="KW-0966">Cell projection</keyword>
<dbReference type="Pfam" id="PF24771">
    <property type="entry name" value="Ig_CFAP74_1st"/>
    <property type="match status" value="1"/>
</dbReference>
<dbReference type="AlphaFoldDB" id="A0A6P8FCI9"/>
<accession>A0A6P8FCI9</accession>
<feature type="compositionally biased region" description="Basic and acidic residues" evidence="3">
    <location>
        <begin position="878"/>
        <end position="887"/>
    </location>
</feature>
<organism evidence="8 9">
    <name type="scientific">Clupea harengus</name>
    <name type="common">Atlantic herring</name>
    <dbReference type="NCBI Taxonomy" id="7950"/>
    <lineage>
        <taxon>Eukaryota</taxon>
        <taxon>Metazoa</taxon>
        <taxon>Chordata</taxon>
        <taxon>Craniata</taxon>
        <taxon>Vertebrata</taxon>
        <taxon>Euteleostomi</taxon>
        <taxon>Actinopterygii</taxon>
        <taxon>Neopterygii</taxon>
        <taxon>Teleostei</taxon>
        <taxon>Clupei</taxon>
        <taxon>Clupeiformes</taxon>
        <taxon>Clupeoidei</taxon>
        <taxon>Clupeidae</taxon>
        <taxon>Clupea</taxon>
    </lineage>
</organism>
<dbReference type="KEGG" id="char:105902203"/>
<feature type="compositionally biased region" description="Polar residues" evidence="3">
    <location>
        <begin position="905"/>
        <end position="921"/>
    </location>
</feature>